<accession>A0A6C0DGR2</accession>
<evidence type="ECO:0000256" key="1">
    <source>
        <dbReference type="SAM" id="MobiDB-lite"/>
    </source>
</evidence>
<dbReference type="EMBL" id="MN739613">
    <property type="protein sequence ID" value="QHT15581.1"/>
    <property type="molecule type" value="Genomic_DNA"/>
</dbReference>
<reference evidence="2" key="1">
    <citation type="journal article" date="2020" name="Nature">
        <title>Giant virus diversity and host interactions through global metagenomics.</title>
        <authorList>
            <person name="Schulz F."/>
            <person name="Roux S."/>
            <person name="Paez-Espino D."/>
            <person name="Jungbluth S."/>
            <person name="Walsh D.A."/>
            <person name="Denef V.J."/>
            <person name="McMahon K.D."/>
            <person name="Konstantinidis K.T."/>
            <person name="Eloe-Fadrosh E.A."/>
            <person name="Kyrpides N.C."/>
            <person name="Woyke T."/>
        </authorList>
    </citation>
    <scope>NUCLEOTIDE SEQUENCE</scope>
    <source>
        <strain evidence="2">GVMAG-M-3300023174-176</strain>
    </source>
</reference>
<feature type="compositionally biased region" description="Pro residues" evidence="1">
    <location>
        <begin position="124"/>
        <end position="133"/>
    </location>
</feature>
<protein>
    <submittedName>
        <fullName evidence="2">Uncharacterized protein</fullName>
    </submittedName>
</protein>
<dbReference type="AlphaFoldDB" id="A0A6C0DGR2"/>
<proteinExistence type="predicted"/>
<feature type="region of interest" description="Disordered" evidence="1">
    <location>
        <begin position="121"/>
        <end position="143"/>
    </location>
</feature>
<evidence type="ECO:0000313" key="2">
    <source>
        <dbReference type="EMBL" id="QHT15581.1"/>
    </source>
</evidence>
<name>A0A6C0DGR2_9ZZZZ</name>
<organism evidence="2">
    <name type="scientific">viral metagenome</name>
    <dbReference type="NCBI Taxonomy" id="1070528"/>
    <lineage>
        <taxon>unclassified sequences</taxon>
        <taxon>metagenomes</taxon>
        <taxon>organismal metagenomes</taxon>
    </lineage>
</organism>
<sequence>MADPGALGNDVRNWLHYDGLATTFFRQSTRARQLRDEYEGKIIDQLKQSRMENAVIQITNGRITVVEERVPHSLTLRSIEHLLHGFYARKGVQVKDEAADIMNYIRSHRGAETVKKLKKNTVAPVPPVPPPLQGGPLQGGHLQ</sequence>